<dbReference type="KEGG" id="mmr:Mmar10_1491"/>
<evidence type="ECO:0000313" key="13">
    <source>
        <dbReference type="Proteomes" id="UP000001964"/>
    </source>
</evidence>
<reference evidence="12 13" key="1">
    <citation type="submission" date="2006-08" db="EMBL/GenBank/DDBJ databases">
        <title>Complete sequence of Maricaulis maris MCS10.</title>
        <authorList>
            <consortium name="US DOE Joint Genome Institute"/>
            <person name="Copeland A."/>
            <person name="Lucas S."/>
            <person name="Lapidus A."/>
            <person name="Barry K."/>
            <person name="Detter J.C."/>
            <person name="Glavina del Rio T."/>
            <person name="Hammon N."/>
            <person name="Israni S."/>
            <person name="Dalin E."/>
            <person name="Tice H."/>
            <person name="Pitluck S."/>
            <person name="Saunders E."/>
            <person name="Brettin T."/>
            <person name="Bruce D."/>
            <person name="Han C."/>
            <person name="Tapia R."/>
            <person name="Gilna P."/>
            <person name="Schmutz J."/>
            <person name="Larimer F."/>
            <person name="Land M."/>
            <person name="Hauser L."/>
            <person name="Kyrpides N."/>
            <person name="Mikhailova N."/>
            <person name="Viollier P."/>
            <person name="Stephens C."/>
            <person name="Richardson P."/>
        </authorList>
    </citation>
    <scope>NUCLEOTIDE SEQUENCE [LARGE SCALE GENOMIC DNA]</scope>
    <source>
        <strain evidence="12 13">MCS10</strain>
    </source>
</reference>
<keyword evidence="13" id="KW-1185">Reference proteome</keyword>
<evidence type="ECO:0000256" key="6">
    <source>
        <dbReference type="ARBA" id="ARBA00022991"/>
    </source>
</evidence>
<dbReference type="GO" id="GO:0000719">
    <property type="term" value="P:photoreactive repair"/>
    <property type="evidence" value="ECO:0007669"/>
    <property type="project" value="UniProtKB-ARBA"/>
</dbReference>
<dbReference type="HOGENOM" id="CLU_010348_2_2_5"/>
<evidence type="ECO:0000256" key="8">
    <source>
        <dbReference type="PIRSR" id="PIRSR602081-1"/>
    </source>
</evidence>
<dbReference type="PROSITE" id="PS51645">
    <property type="entry name" value="PHR_CRY_ALPHA_BETA"/>
    <property type="match status" value="1"/>
</dbReference>
<evidence type="ECO:0000256" key="2">
    <source>
        <dbReference type="ARBA" id="ARBA00013149"/>
    </source>
</evidence>
<dbReference type="Pfam" id="PF00875">
    <property type="entry name" value="DNA_photolyase"/>
    <property type="match status" value="1"/>
</dbReference>
<comment type="cofactor">
    <cofactor evidence="8">
        <name>FAD</name>
        <dbReference type="ChEBI" id="CHEBI:57692"/>
    </cofactor>
    <text evidence="8">Binds 1 FAD per subunit.</text>
</comment>
<dbReference type="Gene3D" id="1.25.40.80">
    <property type="match status" value="1"/>
</dbReference>
<comment type="cofactor">
    <cofactor evidence="1">
        <name>(6R)-5,10-methylene-5,6,7,8-tetrahydrofolate</name>
        <dbReference type="ChEBI" id="CHEBI:15636"/>
    </cofactor>
</comment>
<dbReference type="PANTHER" id="PTHR11455">
    <property type="entry name" value="CRYPTOCHROME"/>
    <property type="match status" value="1"/>
</dbReference>
<dbReference type="STRING" id="394221.Mmar10_1491"/>
<feature type="binding site" evidence="8">
    <location>
        <position position="279"/>
    </location>
    <ligand>
        <name>FAD</name>
        <dbReference type="ChEBI" id="CHEBI:57692"/>
    </ligand>
</feature>
<evidence type="ECO:0000256" key="3">
    <source>
        <dbReference type="ARBA" id="ARBA00014046"/>
    </source>
</evidence>
<dbReference type="PROSITE" id="PS00394">
    <property type="entry name" value="DNA_PHOTOLYASES_1_1"/>
    <property type="match status" value="1"/>
</dbReference>
<proteinExistence type="inferred from homology"/>
<keyword evidence="6 10" id="KW-0157">Chromophore</keyword>
<dbReference type="GO" id="GO:0009416">
    <property type="term" value="P:response to light stimulus"/>
    <property type="evidence" value="ECO:0007669"/>
    <property type="project" value="TreeGrafter"/>
</dbReference>
<dbReference type="InterPro" id="IPR036134">
    <property type="entry name" value="Crypto/Photolyase_FAD-like_sf"/>
</dbReference>
<dbReference type="FunFam" id="1.10.579.10:FF:000003">
    <property type="entry name" value="Deoxyribodipyrimidine photo-lyase"/>
    <property type="match status" value="1"/>
</dbReference>
<dbReference type="PROSITE" id="PS00691">
    <property type="entry name" value="DNA_PHOTOLYASES_1_2"/>
    <property type="match status" value="1"/>
</dbReference>
<dbReference type="InterPro" id="IPR018394">
    <property type="entry name" value="DNA_photolyase_1_CS_C"/>
</dbReference>
<dbReference type="InterPro" id="IPR002081">
    <property type="entry name" value="Cryptochrome/DNA_photolyase_1"/>
</dbReference>
<gene>
    <name evidence="12" type="ordered locus">Mmar10_1491</name>
</gene>
<keyword evidence="5 8" id="KW-0274">FAD</keyword>
<dbReference type="InterPro" id="IPR014729">
    <property type="entry name" value="Rossmann-like_a/b/a_fold"/>
</dbReference>
<organism evidence="12 13">
    <name type="scientific">Maricaulis maris (strain MCS10)</name>
    <name type="common">Caulobacter maris</name>
    <dbReference type="NCBI Taxonomy" id="394221"/>
    <lineage>
        <taxon>Bacteria</taxon>
        <taxon>Pseudomonadati</taxon>
        <taxon>Pseudomonadota</taxon>
        <taxon>Alphaproteobacteria</taxon>
        <taxon>Maricaulales</taxon>
        <taxon>Maricaulaceae</taxon>
        <taxon>Maricaulis</taxon>
    </lineage>
</organism>
<dbReference type="SUPFAM" id="SSF52425">
    <property type="entry name" value="Cryptochrome/photolyase, N-terminal domain"/>
    <property type="match status" value="1"/>
</dbReference>
<evidence type="ECO:0000256" key="9">
    <source>
        <dbReference type="PIRSR" id="PIRSR602081-2"/>
    </source>
</evidence>
<dbReference type="GO" id="GO:0071949">
    <property type="term" value="F:FAD binding"/>
    <property type="evidence" value="ECO:0007669"/>
    <property type="project" value="TreeGrafter"/>
</dbReference>
<dbReference type="Gene3D" id="1.10.579.10">
    <property type="entry name" value="DNA Cyclobutane Dipyrimidine Photolyase, subunit A, domain 3"/>
    <property type="match status" value="1"/>
</dbReference>
<evidence type="ECO:0000313" key="12">
    <source>
        <dbReference type="EMBL" id="ABI65783.1"/>
    </source>
</evidence>
<dbReference type="OrthoDB" id="9772484at2"/>
<evidence type="ECO:0000256" key="4">
    <source>
        <dbReference type="ARBA" id="ARBA00022630"/>
    </source>
</evidence>
<evidence type="ECO:0000256" key="10">
    <source>
        <dbReference type="RuleBase" id="RU004182"/>
    </source>
</evidence>
<feature type="site" description="Electron transfer via tryptophanyl radical" evidence="9">
    <location>
        <position position="313"/>
    </location>
</feature>
<evidence type="ECO:0000256" key="5">
    <source>
        <dbReference type="ARBA" id="ARBA00022827"/>
    </source>
</evidence>
<comment type="catalytic activity">
    <reaction evidence="7">
        <text>cyclobutadipyrimidine (in DNA) = 2 pyrimidine residues (in DNA).</text>
        <dbReference type="EC" id="4.1.99.3"/>
    </reaction>
</comment>
<dbReference type="InterPro" id="IPR005101">
    <property type="entry name" value="Cryptochr/Photolyase_FAD-bd"/>
</dbReference>
<evidence type="ECO:0000256" key="1">
    <source>
        <dbReference type="ARBA" id="ARBA00001932"/>
    </source>
</evidence>
<dbReference type="Pfam" id="PF03441">
    <property type="entry name" value="FAD_binding_7"/>
    <property type="match status" value="1"/>
</dbReference>
<evidence type="ECO:0000259" key="11">
    <source>
        <dbReference type="PROSITE" id="PS51645"/>
    </source>
</evidence>
<feature type="site" description="Electron transfer via tryptophanyl radical" evidence="9">
    <location>
        <position position="389"/>
    </location>
</feature>
<keyword evidence="12" id="KW-0456">Lyase</keyword>
<feature type="domain" description="Photolyase/cryptochrome alpha/beta" evidence="11">
    <location>
        <begin position="8"/>
        <end position="137"/>
    </location>
</feature>
<dbReference type="PRINTS" id="PR00147">
    <property type="entry name" value="DNAPHOTLYASE"/>
</dbReference>
<sequence length="499" mass="55113">MASSSATAAALVWFRRDLRLHDNPALWAAVRSGRPLVCAFIDDPDAVAQLAPGRASRWWLHHSLAALSRSIRQRGGQLVLRRGDTTSELVRLCGETGSSEVFWNRGDNPTRDSGDTALAARLADRGVKARGFASGTLFNPATHLNGSGKPYRVFTPFWKACLRAPEPSAALPAPDRLPGAAVTASDNLEDWSLRPQAPDWASGFSQDWEPGEDGALNRLEAFLANELADYPQSRDRPDEDGTSRLSPHLAWGEISPRTIWHTVRDHAERGGSFQGGEKFLSELGWRDFAIYLAHHFGSLRDENFNRQFDHFPWRSNPAGLDAWKRGQTGIPIVDAGMRQLWTTGWMHNRVRMITASFLIKHLGVHWRDGMAWFEDTLVDADLNVNAASWQWVAGSGADAAPYFRIFNPVTQGERFDPQGLYVHRWVPELTGLSGKAVHAPWTRPANELIAAGISLGQTYPAPVTDLKTGREQALDAYQTMKARAAETPEAASLETALGN</sequence>
<dbReference type="InterPro" id="IPR036155">
    <property type="entry name" value="Crypto/Photolyase_N_sf"/>
</dbReference>
<dbReference type="EC" id="4.1.99.3" evidence="2"/>
<feature type="binding site" evidence="8">
    <location>
        <position position="230"/>
    </location>
    <ligand>
        <name>FAD</name>
        <dbReference type="ChEBI" id="CHEBI:57692"/>
    </ligand>
</feature>
<name>Q0APK4_MARMM</name>
<dbReference type="GO" id="GO:0003904">
    <property type="term" value="F:deoxyribodipyrimidine photo-lyase activity"/>
    <property type="evidence" value="ECO:0007669"/>
    <property type="project" value="UniProtKB-EC"/>
</dbReference>
<comment type="similarity">
    <text evidence="10">Belongs to the DNA photolyase family.</text>
</comment>
<dbReference type="eggNOG" id="COG0415">
    <property type="taxonomic scope" value="Bacteria"/>
</dbReference>
<dbReference type="Gene3D" id="3.40.50.620">
    <property type="entry name" value="HUPs"/>
    <property type="match status" value="1"/>
</dbReference>
<accession>Q0APK4</accession>
<dbReference type="PANTHER" id="PTHR11455:SF9">
    <property type="entry name" value="CRYPTOCHROME CIRCADIAN CLOCK 5 ISOFORM X1"/>
    <property type="match status" value="1"/>
</dbReference>
<keyword evidence="4 8" id="KW-0285">Flavoprotein</keyword>
<dbReference type="EMBL" id="CP000449">
    <property type="protein sequence ID" value="ABI65783.1"/>
    <property type="molecule type" value="Genomic_DNA"/>
</dbReference>
<protein>
    <recommendedName>
        <fullName evidence="3">Deoxyribodipyrimidine photo-lyase</fullName>
        <ecNumber evidence="2">4.1.99.3</ecNumber>
    </recommendedName>
</protein>
<feature type="site" description="Electron transfer via tryptophanyl radical" evidence="9">
    <location>
        <position position="366"/>
    </location>
</feature>
<dbReference type="SUPFAM" id="SSF48173">
    <property type="entry name" value="Cryptochrome/photolyase FAD-binding domain"/>
    <property type="match status" value="1"/>
</dbReference>
<dbReference type="GO" id="GO:0003677">
    <property type="term" value="F:DNA binding"/>
    <property type="evidence" value="ECO:0007669"/>
    <property type="project" value="TreeGrafter"/>
</dbReference>
<dbReference type="RefSeq" id="WP_011643430.1">
    <property type="nucleotide sequence ID" value="NC_008347.1"/>
</dbReference>
<evidence type="ECO:0000256" key="7">
    <source>
        <dbReference type="ARBA" id="ARBA00033999"/>
    </source>
</evidence>
<dbReference type="InterPro" id="IPR006050">
    <property type="entry name" value="DNA_photolyase_N"/>
</dbReference>
<feature type="binding site" evidence="8">
    <location>
        <begin position="379"/>
        <end position="381"/>
    </location>
    <ligand>
        <name>FAD</name>
        <dbReference type="ChEBI" id="CHEBI:57692"/>
    </ligand>
</feature>
<feature type="binding site" evidence="8">
    <location>
        <begin position="242"/>
        <end position="246"/>
    </location>
    <ligand>
        <name>FAD</name>
        <dbReference type="ChEBI" id="CHEBI:57692"/>
    </ligand>
</feature>
<dbReference type="Proteomes" id="UP000001964">
    <property type="component" value="Chromosome"/>
</dbReference>
<dbReference type="AlphaFoldDB" id="Q0APK4"/>